<evidence type="ECO:0000256" key="3">
    <source>
        <dbReference type="ARBA" id="ARBA00023002"/>
    </source>
</evidence>
<dbReference type="EMBL" id="CABVLZ010000001">
    <property type="protein sequence ID" value="VVU94388.1"/>
    <property type="molecule type" value="Genomic_DNA"/>
</dbReference>
<proteinExistence type="inferred from homology"/>
<dbReference type="AlphaFoldDB" id="A0A5E8CG45"/>
<protein>
    <submittedName>
        <fullName evidence="4">Glutathione peroxidase</fullName>
    </submittedName>
</protein>
<dbReference type="GO" id="GO:0004601">
    <property type="term" value="F:peroxidase activity"/>
    <property type="evidence" value="ECO:0007669"/>
    <property type="project" value="UniProtKB-KW"/>
</dbReference>
<dbReference type="GO" id="GO:0006979">
    <property type="term" value="P:response to oxidative stress"/>
    <property type="evidence" value="ECO:0007669"/>
    <property type="project" value="InterPro"/>
</dbReference>
<dbReference type="PANTHER" id="PTHR11592:SF78">
    <property type="entry name" value="GLUTATHIONE PEROXIDASE"/>
    <property type="match status" value="1"/>
</dbReference>
<dbReference type="InterPro" id="IPR036249">
    <property type="entry name" value="Thioredoxin-like_sf"/>
</dbReference>
<evidence type="ECO:0000313" key="4">
    <source>
        <dbReference type="EMBL" id="VVU94388.1"/>
    </source>
</evidence>
<name>A0A5E8CG45_9ZZZZ</name>
<organism evidence="4">
    <name type="scientific">seawater metagenome</name>
    <dbReference type="NCBI Taxonomy" id="1561972"/>
    <lineage>
        <taxon>unclassified sequences</taxon>
        <taxon>metagenomes</taxon>
        <taxon>ecological metagenomes</taxon>
    </lineage>
</organism>
<evidence type="ECO:0000256" key="1">
    <source>
        <dbReference type="ARBA" id="ARBA00006926"/>
    </source>
</evidence>
<sequence length="203" mass="23868">MKKYILLPFVLSILNSYNLRNRTNILNVQKIKDKCIFKDVVFKHITEDEDPIKLIDYIGKKTIMIVNIASGGGFTKKQYEGLQEIHKKYINDLLLICVPSDSFKQEPKSNAEILEFVEVNFDGTFFLSEKSVVKGEKNLHPFYKIIKEKFNMNVNWNFYKYIITKDLQIEKFSPRTRPTSKKLINFLKEDFKKPLLQNNGECN</sequence>
<keyword evidence="3" id="KW-0560">Oxidoreductase</keyword>
<comment type="similarity">
    <text evidence="1">Belongs to the glutathione peroxidase family.</text>
</comment>
<accession>A0A5E8CG45</accession>
<keyword evidence="2 4" id="KW-0575">Peroxidase</keyword>
<dbReference type="SUPFAM" id="SSF52833">
    <property type="entry name" value="Thioredoxin-like"/>
    <property type="match status" value="1"/>
</dbReference>
<evidence type="ECO:0000256" key="2">
    <source>
        <dbReference type="ARBA" id="ARBA00022559"/>
    </source>
</evidence>
<dbReference type="PROSITE" id="PS51355">
    <property type="entry name" value="GLUTATHIONE_PEROXID_3"/>
    <property type="match status" value="1"/>
</dbReference>
<dbReference type="InterPro" id="IPR000889">
    <property type="entry name" value="Glutathione_peroxidase"/>
</dbReference>
<dbReference type="PANTHER" id="PTHR11592">
    <property type="entry name" value="GLUTATHIONE PEROXIDASE"/>
    <property type="match status" value="1"/>
</dbReference>
<reference evidence="4" key="1">
    <citation type="submission" date="2019-09" db="EMBL/GenBank/DDBJ databases">
        <authorList>
            <person name="Needham M D."/>
        </authorList>
    </citation>
    <scope>NUCLEOTIDE SEQUENCE</scope>
</reference>
<gene>
    <name evidence="4" type="ORF">CPAV1605_110</name>
</gene>
<dbReference type="Pfam" id="PF00255">
    <property type="entry name" value="GSHPx"/>
    <property type="match status" value="1"/>
</dbReference>
<dbReference type="Gene3D" id="3.40.30.10">
    <property type="entry name" value="Glutaredoxin"/>
    <property type="match status" value="1"/>
</dbReference>